<dbReference type="PROSITE" id="PS51257">
    <property type="entry name" value="PROKAR_LIPOPROTEIN"/>
    <property type="match status" value="1"/>
</dbReference>
<reference evidence="2 3" key="1">
    <citation type="submission" date="2017-02" db="EMBL/GenBank/DDBJ databases">
        <authorList>
            <person name="Peterson S.W."/>
        </authorList>
    </citation>
    <scope>NUCLEOTIDE SEQUENCE [LARGE SCALE GENOMIC DNA]</scope>
    <source>
        <strain evidence="2 3">DSM 18108</strain>
    </source>
</reference>
<proteinExistence type="predicted"/>
<dbReference type="Proteomes" id="UP000190166">
    <property type="component" value="Unassembled WGS sequence"/>
</dbReference>
<dbReference type="AlphaFoldDB" id="A0A1T5NQT4"/>
<keyword evidence="3" id="KW-1185">Reference proteome</keyword>
<feature type="chain" id="PRO_5012369036" evidence="1">
    <location>
        <begin position="20"/>
        <end position="156"/>
    </location>
</feature>
<keyword evidence="1" id="KW-0732">Signal</keyword>
<evidence type="ECO:0000256" key="1">
    <source>
        <dbReference type="SAM" id="SignalP"/>
    </source>
</evidence>
<dbReference type="EMBL" id="FUZZ01000001">
    <property type="protein sequence ID" value="SKD02914.1"/>
    <property type="molecule type" value="Genomic_DNA"/>
</dbReference>
<accession>A0A1T5NQT4</accession>
<name>A0A1T5NQT4_9BACT</name>
<gene>
    <name evidence="2" type="ORF">SAMN05660461_2682</name>
</gene>
<protein>
    <submittedName>
        <fullName evidence="2">Uncharacterized protein</fullName>
    </submittedName>
</protein>
<organism evidence="2 3">
    <name type="scientific">Chitinophaga ginsengisegetis</name>
    <dbReference type="NCBI Taxonomy" id="393003"/>
    <lineage>
        <taxon>Bacteria</taxon>
        <taxon>Pseudomonadati</taxon>
        <taxon>Bacteroidota</taxon>
        <taxon>Chitinophagia</taxon>
        <taxon>Chitinophagales</taxon>
        <taxon>Chitinophagaceae</taxon>
        <taxon>Chitinophaga</taxon>
    </lineage>
</organism>
<dbReference type="STRING" id="393003.SAMN05660461_2682"/>
<feature type="signal peptide" evidence="1">
    <location>
        <begin position="1"/>
        <end position="19"/>
    </location>
</feature>
<dbReference type="RefSeq" id="WP_079469841.1">
    <property type="nucleotide sequence ID" value="NZ_FUZZ01000001.1"/>
</dbReference>
<sequence>MFRPLTFLLLLAILITACNDDKLADPCEGISCEGDTLHPTVAMIRLMDPANKQDLVYGPDATISPDSVKYKGPGDATFIPIEQRPGWTPERQIIELPLQEPVYLYIGKPGKDTIIKVTYQFTKTCCSPLLSQVILNDKTVIKLGASTYVYRIPLDF</sequence>
<evidence type="ECO:0000313" key="2">
    <source>
        <dbReference type="EMBL" id="SKD02914.1"/>
    </source>
</evidence>
<evidence type="ECO:0000313" key="3">
    <source>
        <dbReference type="Proteomes" id="UP000190166"/>
    </source>
</evidence>